<dbReference type="EMBL" id="KF811212">
    <property type="protein sequence ID" value="AIP89950.1"/>
    <property type="molecule type" value="Genomic_DNA"/>
</dbReference>
<accession>A0A0C5Q984</accession>
<keyword evidence="1" id="KW-0732">Signal</keyword>
<dbReference type="AlphaFoldDB" id="A0A0C5Q984"/>
<reference evidence="2" key="1">
    <citation type="journal article" date="2014" name="Gen. Comp. Endocrinol.">
        <title>Molecular characterization of insulin-like androgenic gland hormone-binding protein gene from the oriental river prawn Macrobrachium nipponense and investigation of its transcriptional relationship with the insulin-like androgenic gland hormone gene.</title>
        <authorList>
            <person name="Li F."/>
            <person name="Bai H."/>
            <person name="Xiong Y."/>
            <person name="Fu H."/>
            <person name="Jiang S."/>
            <person name="Jiang F."/>
            <person name="Jin S."/>
            <person name="Sun S."/>
            <person name="Qiao H."/>
            <person name="Zhang W."/>
        </authorList>
    </citation>
    <scope>NUCLEOTIDE SEQUENCE</scope>
</reference>
<dbReference type="EMBL" id="KJ831646">
    <property type="protein sequence ID" value="AJQ31851.1"/>
    <property type="molecule type" value="Genomic_DNA"/>
</dbReference>
<feature type="signal peptide" evidence="1">
    <location>
        <begin position="1"/>
        <end position="27"/>
    </location>
</feature>
<sequence length="175" mass="20170">MGYWNTEIKSLFLCSLVALHLPQPLSSYEIECLSVDFDCGDITNTFASVCLRYNNYINPGPTYISRQRRSADNYTVYSATSPSLVHPRATHLSMADEEPLKALKVEEEEEIHHMTLSRREANKMLQSKRRFRRDGVRKTPREECCSNASFRRCSFEEVAEYCIELRPGVNTCSSR</sequence>
<proteinExistence type="predicted"/>
<evidence type="ECO:0000256" key="1">
    <source>
        <dbReference type="SAM" id="SignalP"/>
    </source>
</evidence>
<protein>
    <submittedName>
        <fullName evidence="2">Insulin-like androgenic gland hormone</fullName>
    </submittedName>
</protein>
<name>A0A0C5Q984_MACNP</name>
<organism evidence="2">
    <name type="scientific">Macrobrachium nipponense</name>
    <name type="common">Oriental river shrimp</name>
    <name type="synonym">Palaemon nipponensis</name>
    <dbReference type="NCBI Taxonomy" id="159736"/>
    <lineage>
        <taxon>Eukaryota</taxon>
        <taxon>Metazoa</taxon>
        <taxon>Ecdysozoa</taxon>
        <taxon>Arthropoda</taxon>
        <taxon>Crustacea</taxon>
        <taxon>Multicrustacea</taxon>
        <taxon>Malacostraca</taxon>
        <taxon>Eumalacostraca</taxon>
        <taxon>Eucarida</taxon>
        <taxon>Decapoda</taxon>
        <taxon>Pleocyemata</taxon>
        <taxon>Caridea</taxon>
        <taxon>Palaemonoidea</taxon>
        <taxon>Palaemonidae</taxon>
        <taxon>Macrobrachium</taxon>
    </lineage>
</organism>
<feature type="chain" id="PRO_5007394108" evidence="1">
    <location>
        <begin position="28"/>
        <end position="175"/>
    </location>
</feature>
<evidence type="ECO:0000313" key="2">
    <source>
        <dbReference type="EMBL" id="AJQ31851.1"/>
    </source>
</evidence>
<gene>
    <name evidence="2" type="primary">IAG</name>
</gene>